<dbReference type="EMBL" id="JAPWDV010000001">
    <property type="protein sequence ID" value="KAJ6223774.1"/>
    <property type="molecule type" value="Genomic_DNA"/>
</dbReference>
<gene>
    <name evidence="2" type="ORF">RDWZM_002319</name>
</gene>
<keyword evidence="3" id="KW-1185">Reference proteome</keyword>
<feature type="region of interest" description="Disordered" evidence="1">
    <location>
        <begin position="267"/>
        <end position="290"/>
    </location>
</feature>
<dbReference type="OMA" id="ECEDTFS"/>
<evidence type="ECO:0000313" key="2">
    <source>
        <dbReference type="EMBL" id="KAJ6223774.1"/>
    </source>
</evidence>
<accession>A0A9Q0ME49</accession>
<dbReference type="InterPro" id="IPR011009">
    <property type="entry name" value="Kinase-like_dom_sf"/>
</dbReference>
<reference evidence="2" key="1">
    <citation type="submission" date="2022-12" db="EMBL/GenBank/DDBJ databases">
        <title>Genome assemblies of Blomia tropicalis.</title>
        <authorList>
            <person name="Cui Y."/>
        </authorList>
    </citation>
    <scope>NUCLEOTIDE SEQUENCE</scope>
    <source>
        <tissue evidence="2">Adult mites</tissue>
    </source>
</reference>
<protein>
    <recommendedName>
        <fullName evidence="4">Protein kinase domain-containing protein</fullName>
    </recommendedName>
</protein>
<evidence type="ECO:0000313" key="3">
    <source>
        <dbReference type="Proteomes" id="UP001142055"/>
    </source>
</evidence>
<name>A0A9Q0ME49_BLOTA</name>
<dbReference type="OrthoDB" id="6500162at2759"/>
<comment type="caution">
    <text evidence="2">The sequence shown here is derived from an EMBL/GenBank/DDBJ whole genome shotgun (WGS) entry which is preliminary data.</text>
</comment>
<organism evidence="2 3">
    <name type="scientific">Blomia tropicalis</name>
    <name type="common">Mite</name>
    <dbReference type="NCBI Taxonomy" id="40697"/>
    <lineage>
        <taxon>Eukaryota</taxon>
        <taxon>Metazoa</taxon>
        <taxon>Ecdysozoa</taxon>
        <taxon>Arthropoda</taxon>
        <taxon>Chelicerata</taxon>
        <taxon>Arachnida</taxon>
        <taxon>Acari</taxon>
        <taxon>Acariformes</taxon>
        <taxon>Sarcoptiformes</taxon>
        <taxon>Astigmata</taxon>
        <taxon>Glycyphagoidea</taxon>
        <taxon>Echimyopodidae</taxon>
        <taxon>Blomia</taxon>
    </lineage>
</organism>
<evidence type="ECO:0008006" key="4">
    <source>
        <dbReference type="Google" id="ProtNLM"/>
    </source>
</evidence>
<evidence type="ECO:0000256" key="1">
    <source>
        <dbReference type="SAM" id="MobiDB-lite"/>
    </source>
</evidence>
<proteinExistence type="predicted"/>
<dbReference type="SUPFAM" id="SSF56112">
    <property type="entry name" value="Protein kinase-like (PK-like)"/>
    <property type="match status" value="1"/>
</dbReference>
<feature type="compositionally biased region" description="Basic and acidic residues" evidence="1">
    <location>
        <begin position="269"/>
        <end position="279"/>
    </location>
</feature>
<dbReference type="AlphaFoldDB" id="A0A9Q0ME49"/>
<dbReference type="Proteomes" id="UP001142055">
    <property type="component" value="Chromosome 1"/>
</dbReference>
<sequence length="384" mass="43466">MCSANATNNKRSNINLELELSEVDRAFWLVLDMAFSQGHTPADFGVYYECECEDTFSFNRLQNASQRFPLFLCNQALKPNIKLLVKYVNAVTDCNDTLMANIQTNAMMGALRQEYELMIKLNRLGLKNSGILDVYCFACTAPNVYYMFVEKPDLTLNDYIRLHSTPGSNHSLRKITSSTTTVLLNPHNMAQQAPLRETKFILGSLASTILQFHASGIVHGSLSSQSVFLFTNTSSYSSSSISISSNCTIDRVKLGNFTFATYLNNRPQTENENRNDGINRNKSSQSIKTKQKIVSTMAMDEMMRCKDVSSLYTIAMKMAEITDYQSSSERDSFQEAIRIIEIDQTKLGKNKQTRKSGNKNGYKNEVKRSSTDRLEFFAEAMWEE</sequence>
<dbReference type="Gene3D" id="1.10.510.10">
    <property type="entry name" value="Transferase(Phosphotransferase) domain 1"/>
    <property type="match status" value="1"/>
</dbReference>